<protein>
    <submittedName>
        <fullName evidence="4">Leucine carboxyl methyltransferase</fullName>
    </submittedName>
</protein>
<keyword evidence="1 4" id="KW-0489">Methyltransferase</keyword>
<dbReference type="SUPFAM" id="SSF51011">
    <property type="entry name" value="Glycosyl hydrolase domain"/>
    <property type="match status" value="1"/>
</dbReference>
<evidence type="ECO:0000256" key="2">
    <source>
        <dbReference type="ARBA" id="ARBA00022679"/>
    </source>
</evidence>
<dbReference type="STRING" id="546364.SAMN04489730_2408"/>
<dbReference type="InterPro" id="IPR007213">
    <property type="entry name" value="Ppm1/Ppm2/Tcmp"/>
</dbReference>
<feature type="compositionally biased region" description="Basic and acidic residues" evidence="3">
    <location>
        <begin position="269"/>
        <end position="281"/>
    </location>
</feature>
<keyword evidence="5" id="KW-1185">Reference proteome</keyword>
<dbReference type="Proteomes" id="UP000182740">
    <property type="component" value="Unassembled WGS sequence"/>
</dbReference>
<evidence type="ECO:0000313" key="5">
    <source>
        <dbReference type="Proteomes" id="UP000182740"/>
    </source>
</evidence>
<gene>
    <name evidence="4" type="ORF">SAMN04489730_2408</name>
</gene>
<dbReference type="SUPFAM" id="SSF53335">
    <property type="entry name" value="S-adenosyl-L-methionine-dependent methyltransferases"/>
    <property type="match status" value="1"/>
</dbReference>
<feature type="compositionally biased region" description="Low complexity" evidence="3">
    <location>
        <begin position="196"/>
        <end position="207"/>
    </location>
</feature>
<organism evidence="4 5">
    <name type="scientific">Amycolatopsis australiensis</name>
    <dbReference type="NCBI Taxonomy" id="546364"/>
    <lineage>
        <taxon>Bacteria</taxon>
        <taxon>Bacillati</taxon>
        <taxon>Actinomycetota</taxon>
        <taxon>Actinomycetes</taxon>
        <taxon>Pseudonocardiales</taxon>
        <taxon>Pseudonocardiaceae</taxon>
        <taxon>Amycolatopsis</taxon>
    </lineage>
</organism>
<sequence length="381" mass="40614">MPSQLRLGPVQETLLLTLYARALDSKAPTPILGDTMAATVADRIAEDTGYDFAKLKLKPSLIAGTALRARKLDDVIRQFLATHPGAVVVDLGCGLDTRSARCAPPDHVDWYDVDFPEVTDLRRRYLPDRSHLVPADVTDPGWVQALPAARPAMIVADGLLPFLPGDSFQAMIRRLTTPRKRPRSRNPCARSPGSWPAAPRCPAKARASCTTDSEPGRPGHRAGRLRIVPGPAGQRDRGDPHRTGRLGLAADDLPPVRADAPSRPRRRAAAGDHGAELREPRSARVSVLDAVAVRDDDGVAIFAVNRDQQEPNTGANPARVVPRTGESRPVGGGELVITLPRLSGSLSRGPHVVQVSPVSGWASPVTTAPHVVVAPGASVPL</sequence>
<dbReference type="AlphaFoldDB" id="A0A1K1R087"/>
<evidence type="ECO:0000256" key="1">
    <source>
        <dbReference type="ARBA" id="ARBA00022603"/>
    </source>
</evidence>
<dbReference type="PANTHER" id="PTHR43619:SF2">
    <property type="entry name" value="S-ADENOSYL-L-METHIONINE-DEPENDENT METHYLTRANSFERASES SUPERFAMILY PROTEIN"/>
    <property type="match status" value="1"/>
</dbReference>
<name>A0A1K1R087_9PSEU</name>
<dbReference type="Pfam" id="PF04072">
    <property type="entry name" value="LCM"/>
    <property type="match status" value="1"/>
</dbReference>
<dbReference type="Gene3D" id="3.40.50.150">
    <property type="entry name" value="Vaccinia Virus protein VP39"/>
    <property type="match status" value="1"/>
</dbReference>
<reference evidence="5" key="1">
    <citation type="submission" date="2016-11" db="EMBL/GenBank/DDBJ databases">
        <authorList>
            <person name="Varghese N."/>
            <person name="Submissions S."/>
        </authorList>
    </citation>
    <scope>NUCLEOTIDE SEQUENCE [LARGE SCALE GENOMIC DNA]</scope>
    <source>
        <strain evidence="5">DSM 44671</strain>
    </source>
</reference>
<feature type="region of interest" description="Disordered" evidence="3">
    <location>
        <begin position="176"/>
        <end position="281"/>
    </location>
</feature>
<evidence type="ECO:0000313" key="4">
    <source>
        <dbReference type="EMBL" id="SFW64982.1"/>
    </source>
</evidence>
<accession>A0A1K1R087</accession>
<dbReference type="PANTHER" id="PTHR43619">
    <property type="entry name" value="S-ADENOSYL-L-METHIONINE-DEPENDENT METHYLTRANSFERASE YKTD-RELATED"/>
    <property type="match status" value="1"/>
</dbReference>
<dbReference type="InterPro" id="IPR029063">
    <property type="entry name" value="SAM-dependent_MTases_sf"/>
</dbReference>
<dbReference type="GO" id="GO:0008168">
    <property type="term" value="F:methyltransferase activity"/>
    <property type="evidence" value="ECO:0007669"/>
    <property type="project" value="UniProtKB-KW"/>
</dbReference>
<dbReference type="GO" id="GO:0032259">
    <property type="term" value="P:methylation"/>
    <property type="evidence" value="ECO:0007669"/>
    <property type="project" value="UniProtKB-KW"/>
</dbReference>
<keyword evidence="2 4" id="KW-0808">Transferase</keyword>
<dbReference type="EMBL" id="FPJG01000006">
    <property type="protein sequence ID" value="SFW64982.1"/>
    <property type="molecule type" value="Genomic_DNA"/>
</dbReference>
<evidence type="ECO:0000256" key="3">
    <source>
        <dbReference type="SAM" id="MobiDB-lite"/>
    </source>
</evidence>
<proteinExistence type="predicted"/>
<feature type="region of interest" description="Disordered" evidence="3">
    <location>
        <begin position="309"/>
        <end position="332"/>
    </location>
</feature>